<dbReference type="AlphaFoldDB" id="A0AAP2W9T2"/>
<keyword evidence="2" id="KW-1185">Reference proteome</keyword>
<name>A0AAP2W9T2_9FIRM</name>
<evidence type="ECO:0000313" key="1">
    <source>
        <dbReference type="EMBL" id="MCD2493735.1"/>
    </source>
</evidence>
<evidence type="ECO:0000313" key="2">
    <source>
        <dbReference type="Proteomes" id="UP001299265"/>
    </source>
</evidence>
<dbReference type="RefSeq" id="WP_231063577.1">
    <property type="nucleotide sequence ID" value="NZ_JAJNOR010000011.1"/>
</dbReference>
<accession>A0AAP2W9T2</accession>
<protein>
    <submittedName>
        <fullName evidence="1">Uncharacterized protein</fullName>
    </submittedName>
</protein>
<dbReference type="Proteomes" id="UP001299265">
    <property type="component" value="Unassembled WGS sequence"/>
</dbReference>
<comment type="caution">
    <text evidence="1">The sequence shown here is derived from an EMBL/GenBank/DDBJ whole genome shotgun (WGS) entry which is preliminary data.</text>
</comment>
<reference evidence="1 2" key="1">
    <citation type="submission" date="2021-11" db="EMBL/GenBank/DDBJ databases">
        <title>Lacrimispora sp. nov. NSJ-141 isolated from human feces.</title>
        <authorList>
            <person name="Abdugheni R."/>
        </authorList>
    </citation>
    <scope>NUCLEOTIDE SEQUENCE [LARGE SCALE GENOMIC DNA]</scope>
    <source>
        <strain evidence="1 2">NSJ-141</strain>
    </source>
</reference>
<proteinExistence type="predicted"/>
<dbReference type="EMBL" id="JAJNOR010000011">
    <property type="protein sequence ID" value="MCD2493735.1"/>
    <property type="molecule type" value="Genomic_DNA"/>
</dbReference>
<organism evidence="1 2">
    <name type="scientific">Lientehia hominis</name>
    <dbReference type="NCBI Taxonomy" id="2897778"/>
    <lineage>
        <taxon>Bacteria</taxon>
        <taxon>Bacillati</taxon>
        <taxon>Bacillota</taxon>
        <taxon>Clostridia</taxon>
        <taxon>Lachnospirales</taxon>
        <taxon>Lachnospiraceae</taxon>
        <taxon>Lientehia</taxon>
    </lineage>
</organism>
<gene>
    <name evidence="1" type="ORF">LQE92_14085</name>
</gene>
<sequence length="72" mass="8244">MLQSVKEMPKPFIQKIKEDSSSSYEVFLFVFMEKASDKRRKENESFLMTDDTAIIGDGGSSGCFTKRKGRVR</sequence>